<dbReference type="GO" id="GO:0003341">
    <property type="term" value="P:cilium movement"/>
    <property type="evidence" value="ECO:0007669"/>
    <property type="project" value="TreeGrafter"/>
</dbReference>
<dbReference type="Proteomes" id="UP001152795">
    <property type="component" value="Unassembled WGS sequence"/>
</dbReference>
<dbReference type="OrthoDB" id="1729737at2759"/>
<dbReference type="Pfam" id="PF00334">
    <property type="entry name" value="NDK"/>
    <property type="match status" value="1"/>
</dbReference>
<dbReference type="GO" id="GO:1902176">
    <property type="term" value="P:negative regulation of oxidative stress-induced intrinsic apoptotic signaling pathway"/>
    <property type="evidence" value="ECO:0007669"/>
    <property type="project" value="TreeGrafter"/>
</dbReference>
<proteinExistence type="inferred from homology"/>
<dbReference type="AlphaFoldDB" id="A0A6S7JE30"/>
<dbReference type="GO" id="GO:0005929">
    <property type="term" value="C:cilium"/>
    <property type="evidence" value="ECO:0007669"/>
    <property type="project" value="TreeGrafter"/>
</dbReference>
<dbReference type="Gene3D" id="3.30.70.141">
    <property type="entry name" value="Nucleoside diphosphate kinase-like domain"/>
    <property type="match status" value="1"/>
</dbReference>
<evidence type="ECO:0000313" key="4">
    <source>
        <dbReference type="Proteomes" id="UP001152795"/>
    </source>
</evidence>
<comment type="similarity">
    <text evidence="1 2">Belongs to the NDK family.</text>
</comment>
<dbReference type="PANTHER" id="PTHR46161">
    <property type="entry name" value="NUCLEOSIDE DIPHOSPHATE KINASE"/>
    <property type="match status" value="1"/>
</dbReference>
<name>A0A6S7JE30_PARCT</name>
<evidence type="ECO:0000313" key="3">
    <source>
        <dbReference type="EMBL" id="CAB4027250.1"/>
    </source>
</evidence>
<evidence type="ECO:0000256" key="1">
    <source>
        <dbReference type="ARBA" id="ARBA00008142"/>
    </source>
</evidence>
<keyword evidence="3" id="KW-0418">Kinase</keyword>
<reference evidence="3" key="1">
    <citation type="submission" date="2020-04" db="EMBL/GenBank/DDBJ databases">
        <authorList>
            <person name="Alioto T."/>
            <person name="Alioto T."/>
            <person name="Gomez Garrido J."/>
        </authorList>
    </citation>
    <scope>NUCLEOTIDE SEQUENCE</scope>
    <source>
        <strain evidence="3">A484AB</strain>
    </source>
</reference>
<dbReference type="PANTHER" id="PTHR46161:SF1">
    <property type="entry name" value="NUCLEOSIDE DIPHOSPHATE KINASE HOMOLOG 5"/>
    <property type="match status" value="1"/>
</dbReference>
<dbReference type="GO" id="GO:0016301">
    <property type="term" value="F:kinase activity"/>
    <property type="evidence" value="ECO:0007669"/>
    <property type="project" value="UniProtKB-KW"/>
</dbReference>
<evidence type="ECO:0000256" key="2">
    <source>
        <dbReference type="PROSITE-ProRule" id="PRU00706"/>
    </source>
</evidence>
<dbReference type="SMART" id="SM00562">
    <property type="entry name" value="NDK"/>
    <property type="match status" value="1"/>
</dbReference>
<protein>
    <submittedName>
        <fullName evidence="3">Nucleoside diphosphate kinase homolog 5-like</fullName>
    </submittedName>
</protein>
<organism evidence="3 4">
    <name type="scientific">Paramuricea clavata</name>
    <name type="common">Red gorgonian</name>
    <name type="synonym">Violescent sea-whip</name>
    <dbReference type="NCBI Taxonomy" id="317549"/>
    <lineage>
        <taxon>Eukaryota</taxon>
        <taxon>Metazoa</taxon>
        <taxon>Cnidaria</taxon>
        <taxon>Anthozoa</taxon>
        <taxon>Octocorallia</taxon>
        <taxon>Malacalcyonacea</taxon>
        <taxon>Plexauridae</taxon>
        <taxon>Paramuricea</taxon>
    </lineage>
</organism>
<comment type="caution">
    <text evidence="3">The sequence shown here is derived from an EMBL/GenBank/DDBJ whole genome shotgun (WGS) entry which is preliminary data.</text>
</comment>
<keyword evidence="4" id="KW-1185">Reference proteome</keyword>
<sequence>MPEDERPIANSDIPIHIGRTLAIIKPDAIDKRDEIEEIIQQHGFSILQKRQIHLTPEQTSDFYAEHYGKMFFPSLVAYISR</sequence>
<comment type="caution">
    <text evidence="2">Lacks conserved residue(s) required for the propagation of feature annotation.</text>
</comment>
<dbReference type="SUPFAM" id="SSF54919">
    <property type="entry name" value="Nucleoside diphosphate kinase, NDK"/>
    <property type="match status" value="1"/>
</dbReference>
<dbReference type="InterPro" id="IPR034907">
    <property type="entry name" value="NDK-like_dom"/>
</dbReference>
<dbReference type="InterPro" id="IPR036850">
    <property type="entry name" value="NDK-like_dom_sf"/>
</dbReference>
<dbReference type="PROSITE" id="PS51374">
    <property type="entry name" value="NDPK_LIKE"/>
    <property type="match status" value="1"/>
</dbReference>
<dbReference type="EMBL" id="CACRXK020014693">
    <property type="protein sequence ID" value="CAB4027250.1"/>
    <property type="molecule type" value="Genomic_DNA"/>
</dbReference>
<gene>
    <name evidence="3" type="ORF">PACLA_8A040129</name>
</gene>
<keyword evidence="3" id="KW-0808">Transferase</keyword>
<accession>A0A6S7JE30</accession>